<organism evidence="1 2">
    <name type="scientific">Candidatus Nitrosopumilus koreensis AR1</name>
    <dbReference type="NCBI Taxonomy" id="1229908"/>
    <lineage>
        <taxon>Archaea</taxon>
        <taxon>Nitrososphaerota</taxon>
        <taxon>Nitrososphaeria</taxon>
        <taxon>Nitrosopumilales</taxon>
        <taxon>Nitrosopumilaceae</taxon>
        <taxon>Nitrosopumilus</taxon>
    </lineage>
</organism>
<dbReference type="AlphaFoldDB" id="K0B9J5"/>
<dbReference type="HOGENOM" id="CLU_2581210_0_0_2"/>
<gene>
    <name evidence="1" type="ORF">NKOR_06275</name>
</gene>
<evidence type="ECO:0000313" key="2">
    <source>
        <dbReference type="Proteomes" id="UP000006101"/>
    </source>
</evidence>
<dbReference type="RefSeq" id="WP_014963520.1">
    <property type="nucleotide sequence ID" value="NC_018655.1"/>
</dbReference>
<dbReference type="Proteomes" id="UP000006101">
    <property type="component" value="Chromosome"/>
</dbReference>
<dbReference type="GeneID" id="13725288"/>
<reference evidence="1 2" key="1">
    <citation type="journal article" date="2012" name="J. Bacteriol.">
        <title>Draft Genome Sequence of an Ammonia-Oxidizing Archaeon, "Candidatus Nitrosopumilus koreensis" AR1, from Marine Sediment.</title>
        <authorList>
            <person name="Park S.J."/>
            <person name="Kim J.G."/>
            <person name="Jung M.Y."/>
            <person name="Kim S.J."/>
            <person name="Cha I.T."/>
            <person name="Kwon K."/>
            <person name="Lee J.H."/>
            <person name="Rhee S.K."/>
        </authorList>
    </citation>
    <scope>NUCLEOTIDE SEQUENCE [LARGE SCALE GENOMIC DNA]</scope>
    <source>
        <strain evidence="1 2">AR1</strain>
    </source>
</reference>
<dbReference type="PATRIC" id="fig|1229908.8.peg.1370"/>
<keyword evidence="2" id="KW-1185">Reference proteome</keyword>
<evidence type="ECO:0000313" key="1">
    <source>
        <dbReference type="EMBL" id="AFS81136.1"/>
    </source>
</evidence>
<accession>K0B9J5</accession>
<dbReference type="KEGG" id="nkr:NKOR_06275"/>
<sequence>MTIIADKVIIYQISNPPVAILVMKYLLTQEKRSGRHMSKSSHSSSTNGQKIGNNVHMWTYLAISTYLIINRAVNQMTDSL</sequence>
<dbReference type="EMBL" id="CP003842">
    <property type="protein sequence ID" value="AFS81136.1"/>
    <property type="molecule type" value="Genomic_DNA"/>
</dbReference>
<proteinExistence type="predicted"/>
<protein>
    <submittedName>
        <fullName evidence="1">Uncharacterized protein</fullName>
    </submittedName>
</protein>
<name>K0B9J5_9ARCH</name>